<dbReference type="Gene3D" id="3.30.70.1230">
    <property type="entry name" value="Nucleotide cyclase"/>
    <property type="match status" value="1"/>
</dbReference>
<reference evidence="20" key="1">
    <citation type="submission" date="2012-12" db="EMBL/GenBank/DDBJ databases">
        <authorList>
            <person name="Hellsten U."/>
            <person name="Grimwood J."/>
            <person name="Chapman J.A."/>
            <person name="Shapiro H."/>
            <person name="Aerts A."/>
            <person name="Otillar R.P."/>
            <person name="Terry A.Y."/>
            <person name="Boore J.L."/>
            <person name="Simakov O."/>
            <person name="Marletaz F."/>
            <person name="Cho S.-J."/>
            <person name="Edsinger-Gonzales E."/>
            <person name="Havlak P."/>
            <person name="Kuo D.-H."/>
            <person name="Larsson T."/>
            <person name="Lv J."/>
            <person name="Arendt D."/>
            <person name="Savage R."/>
            <person name="Osoegawa K."/>
            <person name="de Jong P."/>
            <person name="Lindberg D.R."/>
            <person name="Seaver E.C."/>
            <person name="Weisblat D.A."/>
            <person name="Putnam N.H."/>
            <person name="Grigoriev I.V."/>
            <person name="Rokhsar D.S."/>
        </authorList>
    </citation>
    <scope>NUCLEOTIDE SEQUENCE</scope>
</reference>
<dbReference type="AlphaFoldDB" id="T1G391"/>
<keyword evidence="7" id="KW-0342">GTP-binding</keyword>
<dbReference type="GO" id="GO:0004672">
    <property type="term" value="F:protein kinase activity"/>
    <property type="evidence" value="ECO:0007669"/>
    <property type="project" value="InterPro"/>
</dbReference>
<dbReference type="FunFam" id="1.10.510.10:FF:001889">
    <property type="entry name" value="Guanylate cyclase"/>
    <property type="match status" value="1"/>
</dbReference>
<dbReference type="InterPro" id="IPR000719">
    <property type="entry name" value="Prot_kinase_dom"/>
</dbReference>
<dbReference type="STRING" id="6412.T1G391"/>
<feature type="transmembrane region" description="Helical" evidence="15">
    <location>
        <begin position="6"/>
        <end position="27"/>
    </location>
</feature>
<dbReference type="FunFam" id="3.30.70.1230:FF:000004">
    <property type="entry name" value="Guanylate cyclase"/>
    <property type="match status" value="1"/>
</dbReference>
<evidence type="ECO:0000256" key="8">
    <source>
        <dbReference type="ARBA" id="ARBA00023136"/>
    </source>
</evidence>
<keyword evidence="4" id="KW-0732">Signal</keyword>
<dbReference type="Gene3D" id="6.10.250.780">
    <property type="match status" value="1"/>
</dbReference>
<dbReference type="SMART" id="SM00044">
    <property type="entry name" value="CYCc"/>
    <property type="match status" value="1"/>
</dbReference>
<evidence type="ECO:0000313" key="20">
    <source>
        <dbReference type="Proteomes" id="UP000015101"/>
    </source>
</evidence>
<dbReference type="SUPFAM" id="SSF55073">
    <property type="entry name" value="Nucleotide cyclase"/>
    <property type="match status" value="1"/>
</dbReference>
<dbReference type="GO" id="GO:0005886">
    <property type="term" value="C:plasma membrane"/>
    <property type="evidence" value="ECO:0000318"/>
    <property type="project" value="GO_Central"/>
</dbReference>
<dbReference type="EMBL" id="KB096411">
    <property type="protein sequence ID" value="ESO04934.1"/>
    <property type="molecule type" value="Genomic_DNA"/>
</dbReference>
<evidence type="ECO:0000259" key="16">
    <source>
        <dbReference type="PROSITE" id="PS50011"/>
    </source>
</evidence>
<dbReference type="CTD" id="20215539"/>
<dbReference type="eggNOG" id="KOG1023">
    <property type="taxonomic scope" value="Eukaryota"/>
</dbReference>
<reference evidence="19" key="3">
    <citation type="submission" date="2015-06" db="UniProtKB">
        <authorList>
            <consortium name="EnsemblMetazoa"/>
        </authorList>
    </citation>
    <scope>IDENTIFICATION</scope>
</reference>
<dbReference type="EMBL" id="AMQM01003983">
    <property type="status" value="NOT_ANNOTATED_CDS"/>
    <property type="molecule type" value="Genomic_DNA"/>
</dbReference>
<dbReference type="PROSITE" id="PS00452">
    <property type="entry name" value="GUANYLATE_CYCLASE_1"/>
    <property type="match status" value="1"/>
</dbReference>
<sequence>TIIAIIIIIAIITIIAIIIITVIITIITRKARFETSLLVQSWKLSYSDIEMVSAKGSKKGSSVSVSMKYVCTHGKAYTCLGTATQQQIFSDVGYYRGVLVAIKHIRKEHVQVSREILLEFNQLKDIAHDNLNVFVGACTEPPNICLVWHYCNKGSIQDIIMNDEVKLDAVFKLSFLMDIAKGMIYMHKSHLHSHGNLKSSNCLVDSRWLVRITDYGLPSFSSGQFFDESEQDAYRRKLWTAPELLRENIPPKNGSQKGDVYSFAIVAYEIITRSEPFPFDLMTARDAVNRVRNGESIPFRPCLPETTDVGKAVLDLLRACWHEVPEHRPNFNQVRTVLKRQANGEINIMDSVLNLMEKYAYNLEEIVEERTQQLLEEKKKTDRLLYRMLPSTVAEQLKIGRTVKPESYDQATVYFSDIVGFATLASDSNPMQIVDFLNDLYSCFDVIIAQHDVYKVETIGDAYMVVSGVPVRNGQRHAAEIANVSLDLLSSVLSLRIRHRPNIQIQLRVGIHTGPVVAGVVGLTMPRYCLFGDTVNMAARMESSGKPLHIHVSKQSYIAISEIGGYEMTLRGEMNVKGKGLQTTYWLHGKAGYTKPLPPLEL</sequence>
<feature type="domain" description="Protein kinase" evidence="16">
    <location>
        <begin position="49"/>
        <end position="338"/>
    </location>
</feature>
<evidence type="ECO:0000256" key="5">
    <source>
        <dbReference type="ARBA" id="ARBA00022741"/>
    </source>
</evidence>
<gene>
    <name evidence="19" type="primary">20215539</name>
    <name evidence="18" type="ORF">HELRODRAFT_78187</name>
</gene>
<accession>T1G391</accession>
<dbReference type="CDD" id="cd07302">
    <property type="entry name" value="CHD"/>
    <property type="match status" value="1"/>
</dbReference>
<keyword evidence="9" id="KW-0675">Receptor</keyword>
<evidence type="ECO:0000256" key="7">
    <source>
        <dbReference type="ARBA" id="ARBA00023134"/>
    </source>
</evidence>
<keyword evidence="12 14" id="KW-0141">cGMP biosynthesis</keyword>
<dbReference type="InterPro" id="IPR001054">
    <property type="entry name" value="A/G_cyclase"/>
</dbReference>
<dbReference type="InterPro" id="IPR050401">
    <property type="entry name" value="Cyclic_nucleotide_synthase"/>
</dbReference>
<protein>
    <recommendedName>
        <fullName evidence="2 14">Guanylate cyclase</fullName>
        <ecNumber evidence="2 14">4.6.1.2</ecNumber>
    </recommendedName>
</protein>
<evidence type="ECO:0000256" key="13">
    <source>
        <dbReference type="RuleBase" id="RU000405"/>
    </source>
</evidence>
<evidence type="ECO:0000259" key="17">
    <source>
        <dbReference type="PROSITE" id="PS50125"/>
    </source>
</evidence>
<dbReference type="GO" id="GO:0005525">
    <property type="term" value="F:GTP binding"/>
    <property type="evidence" value="ECO:0007669"/>
    <property type="project" value="UniProtKB-KW"/>
</dbReference>
<keyword evidence="6 15" id="KW-1133">Transmembrane helix</keyword>
<evidence type="ECO:0000256" key="9">
    <source>
        <dbReference type="ARBA" id="ARBA00023170"/>
    </source>
</evidence>
<dbReference type="InterPro" id="IPR018297">
    <property type="entry name" value="A/G_cyclase_CS"/>
</dbReference>
<dbReference type="EC" id="4.6.1.2" evidence="2 14"/>
<organism evidence="19 20">
    <name type="scientific">Helobdella robusta</name>
    <name type="common">Californian leech</name>
    <dbReference type="NCBI Taxonomy" id="6412"/>
    <lineage>
        <taxon>Eukaryota</taxon>
        <taxon>Metazoa</taxon>
        <taxon>Spiralia</taxon>
        <taxon>Lophotrochozoa</taxon>
        <taxon>Annelida</taxon>
        <taxon>Clitellata</taxon>
        <taxon>Hirudinea</taxon>
        <taxon>Rhynchobdellida</taxon>
        <taxon>Glossiphoniidae</taxon>
        <taxon>Helobdella</taxon>
    </lineage>
</organism>
<evidence type="ECO:0000256" key="1">
    <source>
        <dbReference type="ARBA" id="ARBA00004479"/>
    </source>
</evidence>
<dbReference type="Proteomes" id="UP000015101">
    <property type="component" value="Unassembled WGS sequence"/>
</dbReference>
<keyword evidence="10" id="KW-0325">Glycoprotein</keyword>
<proteinExistence type="inferred from homology"/>
<evidence type="ECO:0000256" key="4">
    <source>
        <dbReference type="ARBA" id="ARBA00022729"/>
    </source>
</evidence>
<dbReference type="KEGG" id="hro:HELRODRAFT_78187"/>
<dbReference type="GO" id="GO:0035556">
    <property type="term" value="P:intracellular signal transduction"/>
    <property type="evidence" value="ECO:0007669"/>
    <property type="project" value="InterPro"/>
</dbReference>
<dbReference type="PROSITE" id="PS50125">
    <property type="entry name" value="GUANYLATE_CYCLASE_2"/>
    <property type="match status" value="1"/>
</dbReference>
<dbReference type="GO" id="GO:0007168">
    <property type="term" value="P:receptor guanylyl cyclase signaling pathway"/>
    <property type="evidence" value="ECO:0000318"/>
    <property type="project" value="GO_Central"/>
</dbReference>
<dbReference type="InParanoid" id="T1G391"/>
<evidence type="ECO:0000256" key="3">
    <source>
        <dbReference type="ARBA" id="ARBA00022692"/>
    </source>
</evidence>
<reference evidence="18 20" key="2">
    <citation type="journal article" date="2013" name="Nature">
        <title>Insights into bilaterian evolution from three spiralian genomes.</title>
        <authorList>
            <person name="Simakov O."/>
            <person name="Marletaz F."/>
            <person name="Cho S.J."/>
            <person name="Edsinger-Gonzales E."/>
            <person name="Havlak P."/>
            <person name="Hellsten U."/>
            <person name="Kuo D.H."/>
            <person name="Larsson T."/>
            <person name="Lv J."/>
            <person name="Arendt D."/>
            <person name="Savage R."/>
            <person name="Osoegawa K."/>
            <person name="de Jong P."/>
            <person name="Grimwood J."/>
            <person name="Chapman J.A."/>
            <person name="Shapiro H."/>
            <person name="Aerts A."/>
            <person name="Otillar R.P."/>
            <person name="Terry A.Y."/>
            <person name="Boore J.L."/>
            <person name="Grigoriev I.V."/>
            <person name="Lindberg D.R."/>
            <person name="Seaver E.C."/>
            <person name="Weisblat D.A."/>
            <person name="Putnam N.H."/>
            <person name="Rokhsar D.S."/>
        </authorList>
    </citation>
    <scope>NUCLEOTIDE SEQUENCE</scope>
</reference>
<dbReference type="Pfam" id="PF07701">
    <property type="entry name" value="HNOBA"/>
    <property type="match status" value="1"/>
</dbReference>
<keyword evidence="3 15" id="KW-0812">Transmembrane</keyword>
<name>T1G391_HELRO</name>
<dbReference type="InterPro" id="IPR011009">
    <property type="entry name" value="Kinase-like_dom_sf"/>
</dbReference>
<evidence type="ECO:0000256" key="14">
    <source>
        <dbReference type="RuleBase" id="RU003431"/>
    </source>
</evidence>
<evidence type="ECO:0000256" key="6">
    <source>
        <dbReference type="ARBA" id="ARBA00022989"/>
    </source>
</evidence>
<evidence type="ECO:0000313" key="19">
    <source>
        <dbReference type="EnsemblMetazoa" id="HelroP78187"/>
    </source>
</evidence>
<dbReference type="GeneID" id="20215539"/>
<comment type="catalytic activity">
    <reaction evidence="14">
        <text>GTP = 3',5'-cyclic GMP + diphosphate</text>
        <dbReference type="Rhea" id="RHEA:13665"/>
        <dbReference type="ChEBI" id="CHEBI:33019"/>
        <dbReference type="ChEBI" id="CHEBI:37565"/>
        <dbReference type="ChEBI" id="CHEBI:57746"/>
        <dbReference type="EC" id="4.6.1.2"/>
    </reaction>
</comment>
<evidence type="ECO:0000256" key="2">
    <source>
        <dbReference type="ARBA" id="ARBA00012202"/>
    </source>
</evidence>
<dbReference type="InterPro" id="IPR011645">
    <property type="entry name" value="HNOB_dom_associated"/>
</dbReference>
<comment type="similarity">
    <text evidence="13">Belongs to the adenylyl cyclase class-4/guanylyl cyclase family.</text>
</comment>
<dbReference type="OrthoDB" id="1890790at2759"/>
<evidence type="ECO:0000256" key="15">
    <source>
        <dbReference type="SAM" id="Phobius"/>
    </source>
</evidence>
<dbReference type="InterPro" id="IPR001245">
    <property type="entry name" value="Ser-Thr/Tyr_kinase_cat_dom"/>
</dbReference>
<dbReference type="PANTHER" id="PTHR11920:SF502">
    <property type="entry name" value="GUANYLATE CYCLASE"/>
    <property type="match status" value="1"/>
</dbReference>
<dbReference type="GO" id="GO:0006182">
    <property type="term" value="P:cGMP biosynthetic process"/>
    <property type="evidence" value="ECO:0000318"/>
    <property type="project" value="GO_Central"/>
</dbReference>
<evidence type="ECO:0000256" key="11">
    <source>
        <dbReference type="ARBA" id="ARBA00023239"/>
    </source>
</evidence>
<dbReference type="PANTHER" id="PTHR11920">
    <property type="entry name" value="GUANYLYL CYCLASE"/>
    <property type="match status" value="1"/>
</dbReference>
<keyword evidence="5" id="KW-0547">Nucleotide-binding</keyword>
<dbReference type="EnsemblMetazoa" id="HelroT78187">
    <property type="protein sequence ID" value="HelroP78187"/>
    <property type="gene ID" value="HelroG78187"/>
</dbReference>
<dbReference type="InterPro" id="IPR029787">
    <property type="entry name" value="Nucleotide_cyclase"/>
</dbReference>
<keyword evidence="20" id="KW-1185">Reference proteome</keyword>
<dbReference type="OMA" id="RICLITE"/>
<dbReference type="Gene3D" id="1.10.510.10">
    <property type="entry name" value="Transferase(Phosphotransferase) domain 1"/>
    <property type="match status" value="1"/>
</dbReference>
<dbReference type="HOGENOM" id="CLU_001072_11_2_1"/>
<evidence type="ECO:0000256" key="10">
    <source>
        <dbReference type="ARBA" id="ARBA00023180"/>
    </source>
</evidence>
<dbReference type="Pfam" id="PF00211">
    <property type="entry name" value="Guanylate_cyc"/>
    <property type="match status" value="1"/>
</dbReference>
<dbReference type="Pfam" id="PF07714">
    <property type="entry name" value="PK_Tyr_Ser-Thr"/>
    <property type="match status" value="1"/>
</dbReference>
<keyword evidence="8 15" id="KW-0472">Membrane</keyword>
<dbReference type="PROSITE" id="PS50011">
    <property type="entry name" value="PROTEIN_KINASE_DOM"/>
    <property type="match status" value="1"/>
</dbReference>
<dbReference type="GO" id="GO:0004383">
    <property type="term" value="F:guanylate cyclase activity"/>
    <property type="evidence" value="ECO:0000318"/>
    <property type="project" value="GO_Central"/>
</dbReference>
<evidence type="ECO:0000256" key="12">
    <source>
        <dbReference type="ARBA" id="ARBA00023293"/>
    </source>
</evidence>
<evidence type="ECO:0000313" key="18">
    <source>
        <dbReference type="EMBL" id="ESO04934.1"/>
    </source>
</evidence>
<comment type="subcellular location">
    <subcellularLocation>
        <location evidence="1">Membrane</location>
        <topology evidence="1">Single-pass type I membrane protein</topology>
    </subcellularLocation>
</comment>
<dbReference type="RefSeq" id="XP_009016867.1">
    <property type="nucleotide sequence ID" value="XM_009018619.1"/>
</dbReference>
<dbReference type="GO" id="GO:0005524">
    <property type="term" value="F:ATP binding"/>
    <property type="evidence" value="ECO:0007669"/>
    <property type="project" value="InterPro"/>
</dbReference>
<feature type="domain" description="Guanylate cyclase" evidence="17">
    <location>
        <begin position="412"/>
        <end position="542"/>
    </location>
</feature>
<dbReference type="SUPFAM" id="SSF56112">
    <property type="entry name" value="Protein kinase-like (PK-like)"/>
    <property type="match status" value="1"/>
</dbReference>
<dbReference type="GO" id="GO:0001653">
    <property type="term" value="F:peptide receptor activity"/>
    <property type="evidence" value="ECO:0000318"/>
    <property type="project" value="GO_Central"/>
</dbReference>
<keyword evidence="11 13" id="KW-0456">Lyase</keyword>